<keyword evidence="11" id="KW-1133">Transmembrane helix</keyword>
<dbReference type="EC" id="7.2.2.8" evidence="3"/>
<keyword evidence="4" id="KW-0813">Transport</keyword>
<dbReference type="InterPro" id="IPR036412">
    <property type="entry name" value="HAD-like_sf"/>
</dbReference>
<dbReference type="InterPro" id="IPR001757">
    <property type="entry name" value="P_typ_ATPase"/>
</dbReference>
<dbReference type="EMBL" id="CP015267">
    <property type="protein sequence ID" value="ASL15205.1"/>
    <property type="molecule type" value="Genomic_DNA"/>
</dbReference>
<evidence type="ECO:0000256" key="14">
    <source>
        <dbReference type="ARBA" id="ARBA00023136"/>
    </source>
</evidence>
<dbReference type="FunFam" id="3.40.50.1000:FF:000144">
    <property type="entry name" value="copper-transporting ATPase 1 isoform X2"/>
    <property type="match status" value="1"/>
</dbReference>
<keyword evidence="5" id="KW-0812">Transmembrane</keyword>
<comment type="catalytic activity">
    <reaction evidence="15">
        <text>Cu(+)(in) + ATP + H2O = Cu(+)(out) + ADP + phosphate + H(+)</text>
        <dbReference type="Rhea" id="RHEA:25792"/>
        <dbReference type="ChEBI" id="CHEBI:15377"/>
        <dbReference type="ChEBI" id="CHEBI:15378"/>
        <dbReference type="ChEBI" id="CHEBI:30616"/>
        <dbReference type="ChEBI" id="CHEBI:43474"/>
        <dbReference type="ChEBI" id="CHEBI:49552"/>
        <dbReference type="ChEBI" id="CHEBI:456216"/>
        <dbReference type="EC" id="7.2.2.8"/>
    </reaction>
</comment>
<proteinExistence type="inferred from homology"/>
<sequence>MLTIDAHRDAGLTIASDAAGRMRIHTNGFRIDTAQASMIEDAVGKLSGVRAVHVYPRTASVVIRYSPALCDTAAILSAITDAEHTPAASAIARARRWADIGNGGIAGKVTGGIGRTPLGLREVAVQPPKIEQQLEASKTIDTVVFDKTGTLTRAQMQLTDVIVGKRRQPNLVLRLAAAVESSSEHPIGAGIVAAAKKCGLKIPAATAFANLPGHGVRAKVDGQPVLVGRRKLVDEEGLLVPDHLAAAAAELEEQARTVVFVGRDEHVVGVLAVANTIKDDAVDVVHHLHTMGLQVAMITGDNTRTATAIANQVGIDGVLAEVVQEDKVTEIRRLQDEGLVVAMVGDGVNDAPALVQADLGIAIGPRTDEAIEAADITLMSDRLYGVVHAIQLSRRTLRAINQAGPSATTPPKSHLRRSPC</sequence>
<keyword evidence="8" id="KW-0187">Copper transport</keyword>
<evidence type="ECO:0000256" key="10">
    <source>
        <dbReference type="ARBA" id="ARBA00022967"/>
    </source>
</evidence>
<evidence type="ECO:0000256" key="15">
    <source>
        <dbReference type="ARBA" id="ARBA00049289"/>
    </source>
</evidence>
<dbReference type="Pfam" id="PF00702">
    <property type="entry name" value="Hydrolase"/>
    <property type="match status" value="1"/>
</dbReference>
<keyword evidence="12" id="KW-0186">Copper</keyword>
<dbReference type="InterPro" id="IPR044492">
    <property type="entry name" value="P_typ_ATPase_HD_dom"/>
</dbReference>
<dbReference type="PANTHER" id="PTHR43520">
    <property type="entry name" value="ATP7, ISOFORM B"/>
    <property type="match status" value="1"/>
</dbReference>
<evidence type="ECO:0000256" key="11">
    <source>
        <dbReference type="ARBA" id="ARBA00022989"/>
    </source>
</evidence>
<evidence type="ECO:0000256" key="8">
    <source>
        <dbReference type="ARBA" id="ARBA00022796"/>
    </source>
</evidence>
<dbReference type="GO" id="GO:0140581">
    <property type="term" value="F:P-type monovalent copper transporter activity"/>
    <property type="evidence" value="ECO:0007669"/>
    <property type="project" value="UniProtKB-EC"/>
</dbReference>
<accession>A0A220XV70</accession>
<evidence type="ECO:0000256" key="6">
    <source>
        <dbReference type="ARBA" id="ARBA00022723"/>
    </source>
</evidence>
<evidence type="ECO:0000313" key="18">
    <source>
        <dbReference type="Proteomes" id="UP000198286"/>
    </source>
</evidence>
<evidence type="ECO:0000256" key="12">
    <source>
        <dbReference type="ARBA" id="ARBA00023008"/>
    </source>
</evidence>
<dbReference type="GO" id="GO:0016020">
    <property type="term" value="C:membrane"/>
    <property type="evidence" value="ECO:0007669"/>
    <property type="project" value="InterPro"/>
</dbReference>
<dbReference type="SUPFAM" id="SSF56784">
    <property type="entry name" value="HAD-like"/>
    <property type="match status" value="1"/>
</dbReference>
<reference evidence="17 18" key="1">
    <citation type="journal article" date="2017" name="Lancet Infect. Dis.">
        <title>Global outbreak of severe Mycobacterium chimaera disease after cardiac surgery: a molecular epidemiological study.</title>
        <authorList>
            <person name="van Ingen J."/>
            <person name="Kohl T."/>
            <person name="Kranzer K."/>
            <person name="Hasse B."/>
            <person name="Keller P."/>
            <person name="Szafranska A."/>
            <person name="Hillemann D."/>
            <person name="Chand M."/>
            <person name="Schreiber P."/>
            <person name="Sommerstein R."/>
            <person name="Berger C."/>
            <person name="Genoni M."/>
            <person name="Ruegg C."/>
            <person name="Troillet N."/>
            <person name="Widmer A.F."/>
            <person name="Becker S.L."/>
            <person name="Herrmann M."/>
            <person name="Eckmanns T."/>
            <person name="Haller S."/>
            <person name="Hoeller C."/>
            <person name="Debast S.B."/>
            <person name="Wolfhagen M.J."/>
            <person name="Hopman J."/>
            <person name="Kluytmans J."/>
            <person name="Langelaar M."/>
            <person name="Notermans D.W."/>
            <person name="ten Oever J."/>
            <person name="van den Barselaar P."/>
            <person name="Vonk A.B.A."/>
            <person name="Vos M.C."/>
            <person name="Ahmed N."/>
            <person name="Brown T."/>
            <person name="Crook D."/>
            <person name="Lamagni T."/>
            <person name="Phin N."/>
            <person name="Smith E.G."/>
            <person name="Zambon M."/>
            <person name="Serr A."/>
            <person name="Goetting T."/>
            <person name="Ebner W."/>
            <person name="Thuermer A."/>
            <person name="Utpatel C."/>
            <person name="Sproer C."/>
            <person name="Bunk B."/>
            <person name="Nubel U."/>
            <person name="Bloemberg G."/>
            <person name="Bottger E."/>
            <person name="Niemann S."/>
            <person name="Wagner D."/>
            <person name="Sax H."/>
        </authorList>
    </citation>
    <scope>NUCLEOTIDE SEQUENCE [LARGE SCALE GENOMIC DNA]</scope>
    <source>
        <strain evidence="17 18">ZUERICH-2</strain>
    </source>
</reference>
<dbReference type="PANTHER" id="PTHR43520:SF8">
    <property type="entry name" value="P-TYPE CU(+) TRANSPORTER"/>
    <property type="match status" value="1"/>
</dbReference>
<evidence type="ECO:0000313" key="17">
    <source>
        <dbReference type="EMBL" id="ASL15205.1"/>
    </source>
</evidence>
<evidence type="ECO:0000256" key="13">
    <source>
        <dbReference type="ARBA" id="ARBA00023065"/>
    </source>
</evidence>
<protein>
    <recommendedName>
        <fullName evidence="3">P-type Cu(+) transporter</fullName>
        <ecNumber evidence="3">7.2.2.8</ecNumber>
    </recommendedName>
</protein>
<dbReference type="SFLD" id="SFLDG00002">
    <property type="entry name" value="C1.7:_P-type_atpase_like"/>
    <property type="match status" value="1"/>
</dbReference>
<dbReference type="GO" id="GO:0012505">
    <property type="term" value="C:endomembrane system"/>
    <property type="evidence" value="ECO:0007669"/>
    <property type="project" value="UniProtKB-SubCell"/>
</dbReference>
<dbReference type="GO" id="GO:0005524">
    <property type="term" value="F:ATP binding"/>
    <property type="evidence" value="ECO:0007669"/>
    <property type="project" value="UniProtKB-KW"/>
</dbReference>
<dbReference type="InterPro" id="IPR036163">
    <property type="entry name" value="HMA_dom_sf"/>
</dbReference>
<dbReference type="PROSITE" id="PS00154">
    <property type="entry name" value="ATPASE_E1_E2"/>
    <property type="match status" value="1"/>
</dbReference>
<keyword evidence="14" id="KW-0472">Membrane</keyword>
<name>A0A220XV70_MYCIT</name>
<dbReference type="Proteomes" id="UP000198286">
    <property type="component" value="Chromosome"/>
</dbReference>
<evidence type="ECO:0000256" key="9">
    <source>
        <dbReference type="ARBA" id="ARBA00022840"/>
    </source>
</evidence>
<dbReference type="SFLD" id="SFLDS00003">
    <property type="entry name" value="Haloacid_Dehalogenase"/>
    <property type="match status" value="1"/>
</dbReference>
<organism evidence="17 18">
    <name type="scientific">Mycobacterium intracellulare subsp. chimaera</name>
    <dbReference type="NCBI Taxonomy" id="222805"/>
    <lineage>
        <taxon>Bacteria</taxon>
        <taxon>Bacillati</taxon>
        <taxon>Actinomycetota</taxon>
        <taxon>Actinomycetes</taxon>
        <taxon>Mycobacteriales</taxon>
        <taxon>Mycobacteriaceae</taxon>
        <taxon>Mycobacterium</taxon>
        <taxon>Mycobacterium avium complex (MAC)</taxon>
    </lineage>
</organism>
<dbReference type="Gene3D" id="3.30.70.100">
    <property type="match status" value="1"/>
</dbReference>
<dbReference type="GO" id="GO:0016887">
    <property type="term" value="F:ATP hydrolysis activity"/>
    <property type="evidence" value="ECO:0007669"/>
    <property type="project" value="InterPro"/>
</dbReference>
<keyword evidence="7" id="KW-0547">Nucleotide-binding</keyword>
<keyword evidence="13" id="KW-0406">Ion transport</keyword>
<dbReference type="PRINTS" id="PR00119">
    <property type="entry name" value="CATATPASE"/>
</dbReference>
<dbReference type="PROSITE" id="PS50846">
    <property type="entry name" value="HMA_2"/>
    <property type="match status" value="1"/>
</dbReference>
<dbReference type="InterPro" id="IPR023214">
    <property type="entry name" value="HAD_sf"/>
</dbReference>
<evidence type="ECO:0000256" key="1">
    <source>
        <dbReference type="ARBA" id="ARBA00004127"/>
    </source>
</evidence>
<keyword evidence="9" id="KW-0067">ATP-binding</keyword>
<keyword evidence="10" id="KW-1278">Translocase</keyword>
<dbReference type="Gene3D" id="3.40.50.1000">
    <property type="entry name" value="HAD superfamily/HAD-like"/>
    <property type="match status" value="1"/>
</dbReference>
<comment type="similarity">
    <text evidence="2">Belongs to the cation transport ATPase (P-type) (TC 3.A.3) family. Type IB subfamily.</text>
</comment>
<comment type="subcellular location">
    <subcellularLocation>
        <location evidence="1">Endomembrane system</location>
        <topology evidence="1">Multi-pass membrane protein</topology>
    </subcellularLocation>
</comment>
<evidence type="ECO:0000259" key="16">
    <source>
        <dbReference type="PROSITE" id="PS50846"/>
    </source>
</evidence>
<feature type="domain" description="HMA" evidence="16">
    <location>
        <begin position="20"/>
        <end position="87"/>
    </location>
</feature>
<dbReference type="InterPro" id="IPR018303">
    <property type="entry name" value="ATPase_P-typ_P_site"/>
</dbReference>
<evidence type="ECO:0000256" key="7">
    <source>
        <dbReference type="ARBA" id="ARBA00022741"/>
    </source>
</evidence>
<keyword evidence="6" id="KW-0479">Metal-binding</keyword>
<dbReference type="PRINTS" id="PR00120">
    <property type="entry name" value="HATPASE"/>
</dbReference>
<dbReference type="InterPro" id="IPR023299">
    <property type="entry name" value="ATPase_P-typ_cyto_dom_N"/>
</dbReference>
<dbReference type="GO" id="GO:0005507">
    <property type="term" value="F:copper ion binding"/>
    <property type="evidence" value="ECO:0007669"/>
    <property type="project" value="TreeGrafter"/>
</dbReference>
<dbReference type="GO" id="GO:0055070">
    <property type="term" value="P:copper ion homeostasis"/>
    <property type="evidence" value="ECO:0007669"/>
    <property type="project" value="TreeGrafter"/>
</dbReference>
<dbReference type="Gene3D" id="3.40.1110.10">
    <property type="entry name" value="Calcium-transporting ATPase, cytoplasmic domain N"/>
    <property type="match status" value="1"/>
</dbReference>
<gene>
    <name evidence="17" type="ORF">MYCOZU2_02804</name>
</gene>
<evidence type="ECO:0000256" key="5">
    <source>
        <dbReference type="ARBA" id="ARBA00022692"/>
    </source>
</evidence>
<dbReference type="AlphaFoldDB" id="A0A220XV70"/>
<evidence type="ECO:0000256" key="2">
    <source>
        <dbReference type="ARBA" id="ARBA00006024"/>
    </source>
</evidence>
<dbReference type="SUPFAM" id="SSF55008">
    <property type="entry name" value="HMA, heavy metal-associated domain"/>
    <property type="match status" value="1"/>
</dbReference>
<evidence type="ECO:0000256" key="3">
    <source>
        <dbReference type="ARBA" id="ARBA00012517"/>
    </source>
</evidence>
<dbReference type="NCBIfam" id="TIGR01494">
    <property type="entry name" value="ATPase_P-type"/>
    <property type="match status" value="1"/>
</dbReference>
<dbReference type="GO" id="GO:0043682">
    <property type="term" value="F:P-type divalent copper transporter activity"/>
    <property type="evidence" value="ECO:0007669"/>
    <property type="project" value="TreeGrafter"/>
</dbReference>
<dbReference type="InterPro" id="IPR006121">
    <property type="entry name" value="HMA_dom"/>
</dbReference>
<evidence type="ECO:0000256" key="4">
    <source>
        <dbReference type="ARBA" id="ARBA00022448"/>
    </source>
</evidence>
<dbReference type="SFLD" id="SFLDF00027">
    <property type="entry name" value="p-type_atpase"/>
    <property type="match status" value="1"/>
</dbReference>